<name>A0A3B7LWD6_9GAMM</name>
<protein>
    <submittedName>
        <fullName evidence="1">Uncharacterized protein</fullName>
    </submittedName>
</protein>
<dbReference type="Pfam" id="PF18906">
    <property type="entry name" value="Phage_tube_2"/>
    <property type="match status" value="1"/>
</dbReference>
<dbReference type="KEGG" id="achi:CDG60_09660"/>
<reference evidence="2" key="1">
    <citation type="submission" date="2018-09" db="EMBL/GenBank/DDBJ databases">
        <title>The complete genome of Acinetobacter sp. strain WCHAc010005.</title>
        <authorList>
            <person name="Hu Y."/>
            <person name="Long H."/>
            <person name="Feng Y."/>
            <person name="Zong Z."/>
        </authorList>
    </citation>
    <scope>NUCLEOTIDE SEQUENCE [LARGE SCALE GENOMIC DNA]</scope>
    <source>
        <strain evidence="2">WCHAc010005</strain>
    </source>
</reference>
<evidence type="ECO:0000313" key="2">
    <source>
        <dbReference type="Proteomes" id="UP000263753"/>
    </source>
</evidence>
<gene>
    <name evidence="1" type="ORF">CDG60_09660</name>
</gene>
<dbReference type="AlphaFoldDB" id="A0A3B7LWD6"/>
<organism evidence="1 2">
    <name type="scientific">Acinetobacter chinensis</name>
    <dbReference type="NCBI Taxonomy" id="2004650"/>
    <lineage>
        <taxon>Bacteria</taxon>
        <taxon>Pseudomonadati</taxon>
        <taxon>Pseudomonadota</taxon>
        <taxon>Gammaproteobacteria</taxon>
        <taxon>Moraxellales</taxon>
        <taxon>Moraxellaceae</taxon>
        <taxon>Acinetobacter</taxon>
    </lineage>
</organism>
<sequence>MSKGTDVVIHITKEETPNTLPALPEWHTLRRNSDSLKKTVSLTQSDEIVNSRFEQGSIATSGEATGNIEYELSALSQDMFLEGMAGNVFTDSGTPDVSTLEIGGDTLATYTIVKHDKKVGLIQVFTGCRIGELTIQGDTEGKITGSVSVSATGYATPAVTPVTNPQAATTTPFMSSLNLNSFKINGETTVGKACAESFTITVNNNLTAKPCLASGSLIPNRYTEGNVTITLNVTLALTATSKEWIPYVESRETMTAEIGMEDTAGNAYGFHFTRLELDNDGLSDTNKNDDHTLAMEFRHVKEAPTITRTTA</sequence>
<dbReference type="EMBL" id="CP032134">
    <property type="protein sequence ID" value="AXY56808.1"/>
    <property type="molecule type" value="Genomic_DNA"/>
</dbReference>
<proteinExistence type="predicted"/>
<accession>A0A3B7LWD6</accession>
<dbReference type="InterPro" id="IPR044000">
    <property type="entry name" value="Phage_tube_2"/>
</dbReference>
<dbReference type="Proteomes" id="UP000263753">
    <property type="component" value="Chromosome"/>
</dbReference>
<dbReference type="RefSeq" id="WP_087514128.1">
    <property type="nucleotide sequence ID" value="NZ_CP032134.1"/>
</dbReference>
<evidence type="ECO:0000313" key="1">
    <source>
        <dbReference type="EMBL" id="AXY56808.1"/>
    </source>
</evidence>